<proteinExistence type="predicted"/>
<dbReference type="OrthoDB" id="277121at2"/>
<feature type="transmembrane region" description="Helical" evidence="6">
    <location>
        <begin position="71"/>
        <end position="91"/>
    </location>
</feature>
<evidence type="ECO:0000256" key="3">
    <source>
        <dbReference type="ARBA" id="ARBA00022801"/>
    </source>
</evidence>
<evidence type="ECO:0000256" key="5">
    <source>
        <dbReference type="ARBA" id="ARBA00023136"/>
    </source>
</evidence>
<evidence type="ECO:0000313" key="7">
    <source>
        <dbReference type="EMBL" id="PWK58647.1"/>
    </source>
</evidence>
<dbReference type="EMBL" id="QGGV01000001">
    <property type="protein sequence ID" value="PWK58647.1"/>
    <property type="molecule type" value="Genomic_DNA"/>
</dbReference>
<dbReference type="Pfam" id="PF05875">
    <property type="entry name" value="Ceramidase"/>
    <property type="match status" value="1"/>
</dbReference>
<comment type="caution">
    <text evidence="7">The sequence shown here is derived from an EMBL/GenBank/DDBJ whole genome shotgun (WGS) entry which is preliminary data.</text>
</comment>
<evidence type="ECO:0000256" key="6">
    <source>
        <dbReference type="SAM" id="Phobius"/>
    </source>
</evidence>
<feature type="transmembrane region" description="Helical" evidence="6">
    <location>
        <begin position="126"/>
        <end position="147"/>
    </location>
</feature>
<evidence type="ECO:0000313" key="8">
    <source>
        <dbReference type="Proteomes" id="UP000245390"/>
    </source>
</evidence>
<dbReference type="Proteomes" id="UP000245390">
    <property type="component" value="Unassembled WGS sequence"/>
</dbReference>
<keyword evidence="8" id="KW-1185">Reference proteome</keyword>
<feature type="transmembrane region" description="Helical" evidence="6">
    <location>
        <begin position="96"/>
        <end position="114"/>
    </location>
</feature>
<keyword evidence="5 6" id="KW-0472">Membrane</keyword>
<organism evidence="7 8">
    <name type="scientific">Silicimonas algicola</name>
    <dbReference type="NCBI Taxonomy" id="1826607"/>
    <lineage>
        <taxon>Bacteria</taxon>
        <taxon>Pseudomonadati</taxon>
        <taxon>Pseudomonadota</taxon>
        <taxon>Alphaproteobacteria</taxon>
        <taxon>Rhodobacterales</taxon>
        <taxon>Paracoccaceae</taxon>
    </lineage>
</organism>
<dbReference type="GO" id="GO:0006672">
    <property type="term" value="P:ceramide metabolic process"/>
    <property type="evidence" value="ECO:0007669"/>
    <property type="project" value="InterPro"/>
</dbReference>
<gene>
    <name evidence="7" type="ORF">C8D95_101461</name>
</gene>
<evidence type="ECO:0000256" key="1">
    <source>
        <dbReference type="ARBA" id="ARBA00004141"/>
    </source>
</evidence>
<keyword evidence="4 6" id="KW-1133">Transmembrane helix</keyword>
<evidence type="ECO:0000256" key="4">
    <source>
        <dbReference type="ARBA" id="ARBA00022989"/>
    </source>
</evidence>
<name>A0A316GUB2_9RHOB</name>
<comment type="subcellular location">
    <subcellularLocation>
        <location evidence="1">Membrane</location>
        <topology evidence="1">Multi-pass membrane protein</topology>
    </subcellularLocation>
</comment>
<reference evidence="7 8" key="1">
    <citation type="submission" date="2018-05" db="EMBL/GenBank/DDBJ databases">
        <title>Genomic Encyclopedia of Type Strains, Phase IV (KMG-IV): sequencing the most valuable type-strain genomes for metagenomic binning, comparative biology and taxonomic classification.</title>
        <authorList>
            <person name="Goeker M."/>
        </authorList>
    </citation>
    <scope>NUCLEOTIDE SEQUENCE [LARGE SCALE GENOMIC DNA]</scope>
    <source>
        <strain evidence="7 8">DSM 103371</strain>
    </source>
</reference>
<dbReference type="GO" id="GO:0016811">
    <property type="term" value="F:hydrolase activity, acting on carbon-nitrogen (but not peptide) bonds, in linear amides"/>
    <property type="evidence" value="ECO:0007669"/>
    <property type="project" value="InterPro"/>
</dbReference>
<protein>
    <submittedName>
        <fullName evidence="7">Ceramidase</fullName>
    </submittedName>
</protein>
<evidence type="ECO:0000256" key="2">
    <source>
        <dbReference type="ARBA" id="ARBA00022692"/>
    </source>
</evidence>
<keyword evidence="2 6" id="KW-0812">Transmembrane</keyword>
<sequence>MDWTRAIDGYCERTDPSLWSEPVNAVTNLAFLAMAWMMWHRSQGQAGGRVLSVILAVIGVGSLLFHTFAVAWAAMADSLPILIFTLVYTFLANRRFLGWPVWGAALGAAGYVPWTAALTPVFDALPFFTVSDYYWPLPLLIFAYGLYLRRETPETGRNLIIGAAILSLSLTFRSLDMAVCDGFPVGTHFLWHILNALMLGWMIETWLRHGDRVPD</sequence>
<accession>A0A316GUB2</accession>
<dbReference type="RefSeq" id="WP_109757515.1">
    <property type="nucleotide sequence ID" value="NZ_CP034588.1"/>
</dbReference>
<dbReference type="GO" id="GO:0016020">
    <property type="term" value="C:membrane"/>
    <property type="evidence" value="ECO:0007669"/>
    <property type="project" value="UniProtKB-SubCell"/>
</dbReference>
<dbReference type="InterPro" id="IPR008901">
    <property type="entry name" value="ACER"/>
</dbReference>
<dbReference type="KEGG" id="salo:EF888_03735"/>
<dbReference type="AlphaFoldDB" id="A0A316GUB2"/>
<keyword evidence="3" id="KW-0378">Hydrolase</keyword>
<feature type="transmembrane region" description="Helical" evidence="6">
    <location>
        <begin position="46"/>
        <end position="65"/>
    </location>
</feature>